<accession>A0A835USK0</accession>
<proteinExistence type="predicted"/>
<protein>
    <submittedName>
        <fullName evidence="2">Uncharacterized protein</fullName>
    </submittedName>
</protein>
<dbReference type="Proteomes" id="UP000639772">
    <property type="component" value="Unassembled WGS sequence"/>
</dbReference>
<comment type="caution">
    <text evidence="2">The sequence shown here is derived from an EMBL/GenBank/DDBJ whole genome shotgun (WGS) entry which is preliminary data.</text>
</comment>
<evidence type="ECO:0000313" key="2">
    <source>
        <dbReference type="EMBL" id="KAG0472403.1"/>
    </source>
</evidence>
<feature type="region of interest" description="Disordered" evidence="1">
    <location>
        <begin position="36"/>
        <end position="73"/>
    </location>
</feature>
<name>A0A835USK0_VANPL</name>
<organism evidence="2 3">
    <name type="scientific">Vanilla planifolia</name>
    <name type="common">Vanilla</name>
    <dbReference type="NCBI Taxonomy" id="51239"/>
    <lineage>
        <taxon>Eukaryota</taxon>
        <taxon>Viridiplantae</taxon>
        <taxon>Streptophyta</taxon>
        <taxon>Embryophyta</taxon>
        <taxon>Tracheophyta</taxon>
        <taxon>Spermatophyta</taxon>
        <taxon>Magnoliopsida</taxon>
        <taxon>Liliopsida</taxon>
        <taxon>Asparagales</taxon>
        <taxon>Orchidaceae</taxon>
        <taxon>Vanilloideae</taxon>
        <taxon>Vanilleae</taxon>
        <taxon>Vanilla</taxon>
    </lineage>
</organism>
<gene>
    <name evidence="2" type="ORF">HPP92_016949</name>
</gene>
<evidence type="ECO:0000256" key="1">
    <source>
        <dbReference type="SAM" id="MobiDB-lite"/>
    </source>
</evidence>
<reference evidence="2 3" key="1">
    <citation type="journal article" date="2020" name="Nat. Food">
        <title>A phased Vanilla planifolia genome enables genetic improvement of flavour and production.</title>
        <authorList>
            <person name="Hasing T."/>
            <person name="Tang H."/>
            <person name="Brym M."/>
            <person name="Khazi F."/>
            <person name="Huang T."/>
            <person name="Chambers A.H."/>
        </authorList>
    </citation>
    <scope>NUCLEOTIDE SEQUENCE [LARGE SCALE GENOMIC DNA]</scope>
    <source>
        <tissue evidence="2">Leaf</tissue>
    </source>
</reference>
<feature type="region of interest" description="Disordered" evidence="1">
    <location>
        <begin position="137"/>
        <end position="165"/>
    </location>
</feature>
<dbReference type="EMBL" id="JADCNM010000008">
    <property type="protein sequence ID" value="KAG0472403.1"/>
    <property type="molecule type" value="Genomic_DNA"/>
</dbReference>
<evidence type="ECO:0000313" key="3">
    <source>
        <dbReference type="Proteomes" id="UP000639772"/>
    </source>
</evidence>
<feature type="compositionally biased region" description="Basic and acidic residues" evidence="1">
    <location>
        <begin position="41"/>
        <end position="72"/>
    </location>
</feature>
<dbReference type="AlphaFoldDB" id="A0A835USK0"/>
<sequence length="165" mass="19136">MESNLFEEKHWRLMENHYKCDVSKELRQKRNGTKMTVKKNKGSDYCEKHERFTDGEGGEGRANDDQREKHDTTTNMRRVADLVFSQTRRAHIAGTGRKDKGTGRRIFALTDDFDEELSVYELKVFTEEELVEQALKEKSENGSVHDESLQIVEHANCPSSKARNK</sequence>
<feature type="compositionally biased region" description="Basic and acidic residues" evidence="1">
    <location>
        <begin position="137"/>
        <end position="148"/>
    </location>
</feature>